<dbReference type="OrthoDB" id="5587740at2759"/>
<dbReference type="GO" id="GO:0032543">
    <property type="term" value="P:mitochondrial translation"/>
    <property type="evidence" value="ECO:0007669"/>
    <property type="project" value="InterPro"/>
</dbReference>
<dbReference type="PANTHER" id="PTHR28174:SF1">
    <property type="entry name" value="LARGE RIBOSOMAL SUBUNIT PROTEIN BL31M"/>
    <property type="match status" value="1"/>
</dbReference>
<comment type="caution">
    <text evidence="5">The sequence shown here is derived from an EMBL/GenBank/DDBJ whole genome shotgun (WGS) entry which is preliminary data.</text>
</comment>
<dbReference type="GO" id="GO:0005762">
    <property type="term" value="C:mitochondrial large ribosomal subunit"/>
    <property type="evidence" value="ECO:0007669"/>
    <property type="project" value="InterPro"/>
</dbReference>
<dbReference type="GO" id="GO:0003735">
    <property type="term" value="F:structural constituent of ribosome"/>
    <property type="evidence" value="ECO:0007669"/>
    <property type="project" value="InterPro"/>
</dbReference>
<evidence type="ECO:0000256" key="1">
    <source>
        <dbReference type="ARBA" id="ARBA00022980"/>
    </source>
</evidence>
<feature type="region of interest" description="Disordered" evidence="3">
    <location>
        <begin position="64"/>
        <end position="100"/>
    </location>
</feature>
<dbReference type="AlphaFoldDB" id="A0A9P5V9N8"/>
<evidence type="ECO:0000256" key="3">
    <source>
        <dbReference type="SAM" id="MobiDB-lite"/>
    </source>
</evidence>
<dbReference type="InterPro" id="IPR034704">
    <property type="entry name" value="Ribosomal_bL28/bL31-like_sf"/>
</dbReference>
<keyword evidence="2" id="KW-0687">Ribonucleoprotein</keyword>
<feature type="domain" description="Ribosomal protein bL31m N-terminal" evidence="4">
    <location>
        <begin position="52"/>
        <end position="89"/>
    </location>
</feature>
<name>A0A9P5V9N8_9FUNG</name>
<proteinExistence type="predicted"/>
<dbReference type="Proteomes" id="UP000748756">
    <property type="component" value="Unassembled WGS sequence"/>
</dbReference>
<evidence type="ECO:0000313" key="6">
    <source>
        <dbReference type="Proteomes" id="UP000748756"/>
    </source>
</evidence>
<evidence type="ECO:0000256" key="2">
    <source>
        <dbReference type="ARBA" id="ARBA00023274"/>
    </source>
</evidence>
<dbReference type="Gene3D" id="6.20.130.10">
    <property type="match status" value="1"/>
</dbReference>
<keyword evidence="1" id="KW-0689">Ribosomal protein</keyword>
<sequence>MAFLTRSMAPLSRASATLAIRPTTTFMTLRHKSSATTTTATASDKPRSPELFDQTIVLSNGATFTLRTPSPRPQIRLTRDTRNHPLWNPEMRGNISGDDSGQLSKFAKKFGDMEGFGDDLDFADGGDVDRKALTAKQIAQASPSSGGKGKKKK</sequence>
<dbReference type="InterPro" id="IPR048874">
    <property type="entry name" value="Ribosomal_bL31m_N"/>
</dbReference>
<gene>
    <name evidence="5" type="ORF">BG015_009813</name>
</gene>
<dbReference type="InterPro" id="IPR034600">
    <property type="entry name" value="Ribosomal_bL31m"/>
</dbReference>
<dbReference type="Pfam" id="PF21492">
    <property type="entry name" value="bL31_N"/>
    <property type="match status" value="1"/>
</dbReference>
<dbReference type="SUPFAM" id="SSF143800">
    <property type="entry name" value="L28p-like"/>
    <property type="match status" value="1"/>
</dbReference>
<evidence type="ECO:0000259" key="4">
    <source>
        <dbReference type="Pfam" id="PF21492"/>
    </source>
</evidence>
<organism evidence="5 6">
    <name type="scientific">Linnemannia schmuckeri</name>
    <dbReference type="NCBI Taxonomy" id="64567"/>
    <lineage>
        <taxon>Eukaryota</taxon>
        <taxon>Fungi</taxon>
        <taxon>Fungi incertae sedis</taxon>
        <taxon>Mucoromycota</taxon>
        <taxon>Mortierellomycotina</taxon>
        <taxon>Mortierellomycetes</taxon>
        <taxon>Mortierellales</taxon>
        <taxon>Mortierellaceae</taxon>
        <taxon>Linnemannia</taxon>
    </lineage>
</organism>
<accession>A0A9P5V9N8</accession>
<dbReference type="PANTHER" id="PTHR28174">
    <property type="entry name" value="54S RIBOSOMAL PROTEIN L36, MITOCHONDRIAL"/>
    <property type="match status" value="1"/>
</dbReference>
<reference evidence="5" key="1">
    <citation type="journal article" date="2020" name="Fungal Divers.">
        <title>Resolving the Mortierellaceae phylogeny through synthesis of multi-gene phylogenetics and phylogenomics.</title>
        <authorList>
            <person name="Vandepol N."/>
            <person name="Liber J."/>
            <person name="Desiro A."/>
            <person name="Na H."/>
            <person name="Kennedy M."/>
            <person name="Barry K."/>
            <person name="Grigoriev I.V."/>
            <person name="Miller A.N."/>
            <person name="O'Donnell K."/>
            <person name="Stajich J.E."/>
            <person name="Bonito G."/>
        </authorList>
    </citation>
    <scope>NUCLEOTIDE SEQUENCE</scope>
    <source>
        <strain evidence="5">NRRL 6426</strain>
    </source>
</reference>
<protein>
    <recommendedName>
        <fullName evidence="4">Ribosomal protein bL31m N-terminal domain-containing protein</fullName>
    </recommendedName>
</protein>
<dbReference type="EMBL" id="JAAAUQ010000658">
    <property type="protein sequence ID" value="KAF9148449.1"/>
    <property type="molecule type" value="Genomic_DNA"/>
</dbReference>
<evidence type="ECO:0000313" key="5">
    <source>
        <dbReference type="EMBL" id="KAF9148449.1"/>
    </source>
</evidence>
<keyword evidence="6" id="KW-1185">Reference proteome</keyword>